<proteinExistence type="predicted"/>
<dbReference type="Proteomes" id="UP000005615">
    <property type="component" value="Unassembled WGS sequence"/>
</dbReference>
<name>F3L2C6_9GAMM</name>
<protein>
    <recommendedName>
        <fullName evidence="2">OmpA-like domain-containing protein</fullName>
    </recommendedName>
</protein>
<reference evidence="3 4" key="1">
    <citation type="journal article" date="2011" name="J. Bacteriol.">
        <title>Genome sequence of strain IMCC3088, a proteorhodopsin-containing marine bacterium belonging to the OM60/NOR5 clade.</title>
        <authorList>
            <person name="Jang Y."/>
            <person name="Oh H.M."/>
            <person name="Kang I."/>
            <person name="Lee K."/>
            <person name="Yang S.J."/>
            <person name="Cho J.C."/>
        </authorList>
    </citation>
    <scope>NUCLEOTIDE SEQUENCE [LARGE SCALE GENOMIC DNA]</scope>
    <source>
        <strain evidence="3 4">IMCC3088</strain>
    </source>
</reference>
<sequence length="44" mass="4989">MIINQGLAELRFSVTGFADTEPVDTNETPASRQRNRRVEIIIDN</sequence>
<evidence type="ECO:0000259" key="2">
    <source>
        <dbReference type="PROSITE" id="PS51123"/>
    </source>
</evidence>
<dbReference type="Gene3D" id="3.30.1330.60">
    <property type="entry name" value="OmpA-like domain"/>
    <property type="match status" value="1"/>
</dbReference>
<dbReference type="EMBL" id="AEIG01000048">
    <property type="protein sequence ID" value="EGG29499.1"/>
    <property type="molecule type" value="Genomic_DNA"/>
</dbReference>
<dbReference type="PROSITE" id="PS51123">
    <property type="entry name" value="OMPA_2"/>
    <property type="match status" value="1"/>
</dbReference>
<dbReference type="STRING" id="2518989.IMCC3088_1693"/>
<gene>
    <name evidence="3" type="ORF">IMCC3088_1693</name>
</gene>
<evidence type="ECO:0000313" key="3">
    <source>
        <dbReference type="EMBL" id="EGG29499.1"/>
    </source>
</evidence>
<accession>F3L2C6</accession>
<feature type="domain" description="OmpA-like" evidence="2">
    <location>
        <begin position="1"/>
        <end position="44"/>
    </location>
</feature>
<keyword evidence="4" id="KW-1185">Reference proteome</keyword>
<dbReference type="GO" id="GO:0016020">
    <property type="term" value="C:membrane"/>
    <property type="evidence" value="ECO:0007669"/>
    <property type="project" value="UniProtKB-UniRule"/>
</dbReference>
<dbReference type="SUPFAM" id="SSF103088">
    <property type="entry name" value="OmpA-like"/>
    <property type="match status" value="1"/>
</dbReference>
<dbReference type="InterPro" id="IPR036737">
    <property type="entry name" value="OmpA-like_sf"/>
</dbReference>
<dbReference type="InterPro" id="IPR006665">
    <property type="entry name" value="OmpA-like"/>
</dbReference>
<evidence type="ECO:0000256" key="1">
    <source>
        <dbReference type="PROSITE-ProRule" id="PRU00473"/>
    </source>
</evidence>
<evidence type="ECO:0000313" key="4">
    <source>
        <dbReference type="Proteomes" id="UP000005615"/>
    </source>
</evidence>
<dbReference type="AlphaFoldDB" id="F3L2C6"/>
<organism evidence="3 4">
    <name type="scientific">Aequoribacter fuscus</name>
    <dbReference type="NCBI Taxonomy" id="2518989"/>
    <lineage>
        <taxon>Bacteria</taxon>
        <taxon>Pseudomonadati</taxon>
        <taxon>Pseudomonadota</taxon>
        <taxon>Gammaproteobacteria</taxon>
        <taxon>Cellvibrionales</taxon>
        <taxon>Halieaceae</taxon>
        <taxon>Aequoribacter</taxon>
    </lineage>
</organism>
<comment type="caution">
    <text evidence="3">The sequence shown here is derived from an EMBL/GenBank/DDBJ whole genome shotgun (WGS) entry which is preliminary data.</text>
</comment>
<keyword evidence="1" id="KW-0472">Membrane</keyword>